<gene>
    <name evidence="1" type="ORF">PHYPA_024702</name>
</gene>
<dbReference type="EnsemblPlants" id="Pp3c20_4530V3.1">
    <property type="protein sequence ID" value="PAC:32946573.CDS.1"/>
    <property type="gene ID" value="Pp3c20_4530"/>
</dbReference>
<protein>
    <submittedName>
        <fullName evidence="1 2">Uncharacterized protein</fullName>
    </submittedName>
</protein>
<reference evidence="1 3" key="2">
    <citation type="journal article" date="2018" name="Plant J.">
        <title>The Physcomitrella patens chromosome-scale assembly reveals moss genome structure and evolution.</title>
        <authorList>
            <person name="Lang D."/>
            <person name="Ullrich K.K."/>
            <person name="Murat F."/>
            <person name="Fuchs J."/>
            <person name="Jenkins J."/>
            <person name="Haas F.B."/>
            <person name="Piednoel M."/>
            <person name="Gundlach H."/>
            <person name="Van Bel M."/>
            <person name="Meyberg R."/>
            <person name="Vives C."/>
            <person name="Morata J."/>
            <person name="Symeonidi A."/>
            <person name="Hiss M."/>
            <person name="Muchero W."/>
            <person name="Kamisugi Y."/>
            <person name="Saleh O."/>
            <person name="Blanc G."/>
            <person name="Decker E.L."/>
            <person name="van Gessel N."/>
            <person name="Grimwood J."/>
            <person name="Hayes R.D."/>
            <person name="Graham S.W."/>
            <person name="Gunter L.E."/>
            <person name="McDaniel S.F."/>
            <person name="Hoernstein S.N.W."/>
            <person name="Larsson A."/>
            <person name="Li F.W."/>
            <person name="Perroud P.F."/>
            <person name="Phillips J."/>
            <person name="Ranjan P."/>
            <person name="Rokshar D.S."/>
            <person name="Rothfels C.J."/>
            <person name="Schneider L."/>
            <person name="Shu S."/>
            <person name="Stevenson D.W."/>
            <person name="Thummler F."/>
            <person name="Tillich M."/>
            <person name="Villarreal Aguilar J.C."/>
            <person name="Widiez T."/>
            <person name="Wong G.K."/>
            <person name="Wymore A."/>
            <person name="Zhang Y."/>
            <person name="Zimmer A.D."/>
            <person name="Quatrano R.S."/>
            <person name="Mayer K.F.X."/>
            <person name="Goodstein D."/>
            <person name="Casacuberta J.M."/>
            <person name="Vandepoele K."/>
            <person name="Reski R."/>
            <person name="Cuming A.C."/>
            <person name="Tuskan G.A."/>
            <person name="Maumus F."/>
            <person name="Salse J."/>
            <person name="Schmutz J."/>
            <person name="Rensing S.A."/>
        </authorList>
    </citation>
    <scope>NUCLEOTIDE SEQUENCE [LARGE SCALE GENOMIC DNA]</scope>
    <source>
        <strain evidence="2 3">cv. Gransden 2004</strain>
    </source>
</reference>
<dbReference type="Gramene" id="Pp3c20_4530V3.2">
    <property type="protein sequence ID" value="PAC:32946574.CDS.1"/>
    <property type="gene ID" value="Pp3c20_4530"/>
</dbReference>
<dbReference type="InParanoid" id="A0A2K1IU07"/>
<reference evidence="1 3" key="1">
    <citation type="journal article" date="2008" name="Science">
        <title>The Physcomitrella genome reveals evolutionary insights into the conquest of land by plants.</title>
        <authorList>
            <person name="Rensing S."/>
            <person name="Lang D."/>
            <person name="Zimmer A."/>
            <person name="Terry A."/>
            <person name="Salamov A."/>
            <person name="Shapiro H."/>
            <person name="Nishiyama T."/>
            <person name="Perroud P.-F."/>
            <person name="Lindquist E."/>
            <person name="Kamisugi Y."/>
            <person name="Tanahashi T."/>
            <person name="Sakakibara K."/>
            <person name="Fujita T."/>
            <person name="Oishi K."/>
            <person name="Shin-I T."/>
            <person name="Kuroki Y."/>
            <person name="Toyoda A."/>
            <person name="Suzuki Y."/>
            <person name="Hashimoto A."/>
            <person name="Yamaguchi K."/>
            <person name="Sugano A."/>
            <person name="Kohara Y."/>
            <person name="Fujiyama A."/>
            <person name="Anterola A."/>
            <person name="Aoki S."/>
            <person name="Ashton N."/>
            <person name="Barbazuk W.B."/>
            <person name="Barker E."/>
            <person name="Bennetzen J."/>
            <person name="Bezanilla M."/>
            <person name="Blankenship R."/>
            <person name="Cho S.H."/>
            <person name="Dutcher S."/>
            <person name="Estelle M."/>
            <person name="Fawcett J.A."/>
            <person name="Gundlach H."/>
            <person name="Hanada K."/>
            <person name="Heyl A."/>
            <person name="Hicks K.A."/>
            <person name="Hugh J."/>
            <person name="Lohr M."/>
            <person name="Mayer K."/>
            <person name="Melkozernov A."/>
            <person name="Murata T."/>
            <person name="Nelson D."/>
            <person name="Pils B."/>
            <person name="Prigge M."/>
            <person name="Reiss B."/>
            <person name="Renner T."/>
            <person name="Rombauts S."/>
            <person name="Rushton P."/>
            <person name="Sanderfoot A."/>
            <person name="Schween G."/>
            <person name="Shiu S.-H."/>
            <person name="Stueber K."/>
            <person name="Theodoulou F.L."/>
            <person name="Tu H."/>
            <person name="Van de Peer Y."/>
            <person name="Verrier P.J."/>
            <person name="Waters E."/>
            <person name="Wood A."/>
            <person name="Yang L."/>
            <person name="Cove D."/>
            <person name="Cuming A."/>
            <person name="Hasebe M."/>
            <person name="Lucas S."/>
            <person name="Mishler D.B."/>
            <person name="Reski R."/>
            <person name="Grigoriev I."/>
            <person name="Quatrano R.S."/>
            <person name="Boore J.L."/>
        </authorList>
    </citation>
    <scope>NUCLEOTIDE SEQUENCE [LARGE SCALE GENOMIC DNA]</scope>
    <source>
        <strain evidence="2 3">cv. Gransden 2004</strain>
    </source>
</reference>
<reference evidence="2" key="3">
    <citation type="submission" date="2020-12" db="UniProtKB">
        <authorList>
            <consortium name="EnsemblPlants"/>
        </authorList>
    </citation>
    <scope>IDENTIFICATION</scope>
</reference>
<evidence type="ECO:0000313" key="1">
    <source>
        <dbReference type="EMBL" id="PNR32760.1"/>
    </source>
</evidence>
<dbReference type="PaxDb" id="3218-PP1S9_1V6.1"/>
<evidence type="ECO:0000313" key="2">
    <source>
        <dbReference type="EnsemblPlants" id="PAC:32946573.CDS.1"/>
    </source>
</evidence>
<sequence>MWSTPTLGTCINFPAVLSFHHAIIPPQSTPLNPHSSAGLLVASKLHLGQVFLEFDKCEPLKAVAFTSIKSTENFWQWQDRATVGMVENPSGLALEARAECKGTVKFSRSSQNSTYDGHQMSYPFQESSWSAITSYNMIQ</sequence>
<keyword evidence="3" id="KW-1185">Reference proteome</keyword>
<dbReference type="Proteomes" id="UP000006727">
    <property type="component" value="Chromosome 20"/>
</dbReference>
<proteinExistence type="predicted"/>
<organism evidence="1">
    <name type="scientific">Physcomitrium patens</name>
    <name type="common">Spreading-leaved earth moss</name>
    <name type="synonym">Physcomitrella patens</name>
    <dbReference type="NCBI Taxonomy" id="3218"/>
    <lineage>
        <taxon>Eukaryota</taxon>
        <taxon>Viridiplantae</taxon>
        <taxon>Streptophyta</taxon>
        <taxon>Embryophyta</taxon>
        <taxon>Bryophyta</taxon>
        <taxon>Bryophytina</taxon>
        <taxon>Bryopsida</taxon>
        <taxon>Funariidae</taxon>
        <taxon>Funariales</taxon>
        <taxon>Funariaceae</taxon>
        <taxon>Physcomitrium</taxon>
    </lineage>
</organism>
<accession>A0A2K1IU07</accession>
<dbReference type="EnsemblPlants" id="Pp3c20_4530V3.2">
    <property type="protein sequence ID" value="PAC:32946574.CDS.1"/>
    <property type="gene ID" value="Pp3c20_4530"/>
</dbReference>
<evidence type="ECO:0000313" key="3">
    <source>
        <dbReference type="Proteomes" id="UP000006727"/>
    </source>
</evidence>
<name>A0A2K1IU07_PHYPA</name>
<dbReference type="AlphaFoldDB" id="A0A2K1IU07"/>
<dbReference type="Gramene" id="Pp3c20_4530V3.1">
    <property type="protein sequence ID" value="PAC:32946573.CDS.1"/>
    <property type="gene ID" value="Pp3c20_4530"/>
</dbReference>
<dbReference type="EMBL" id="ABEU02000020">
    <property type="protein sequence ID" value="PNR32760.1"/>
    <property type="molecule type" value="Genomic_DNA"/>
</dbReference>